<organism evidence="10 11">
    <name type="scientific">Cladophialophora psammophila CBS 110553</name>
    <dbReference type="NCBI Taxonomy" id="1182543"/>
    <lineage>
        <taxon>Eukaryota</taxon>
        <taxon>Fungi</taxon>
        <taxon>Dikarya</taxon>
        <taxon>Ascomycota</taxon>
        <taxon>Pezizomycotina</taxon>
        <taxon>Eurotiomycetes</taxon>
        <taxon>Chaetothyriomycetidae</taxon>
        <taxon>Chaetothyriales</taxon>
        <taxon>Herpotrichiellaceae</taxon>
        <taxon>Cladophialophora</taxon>
    </lineage>
</organism>
<dbReference type="Proteomes" id="UP000019471">
    <property type="component" value="Unassembled WGS sequence"/>
</dbReference>
<proteinExistence type="inferred from homology"/>
<keyword evidence="7" id="KW-0520">NAD</keyword>
<dbReference type="InterPro" id="IPR013154">
    <property type="entry name" value="ADH-like_N"/>
</dbReference>
<dbReference type="SUPFAM" id="SSF50129">
    <property type="entry name" value="GroES-like"/>
    <property type="match status" value="1"/>
</dbReference>
<evidence type="ECO:0000259" key="8">
    <source>
        <dbReference type="Pfam" id="PF00107"/>
    </source>
</evidence>
<name>W9VRT8_9EURO</name>
<evidence type="ECO:0000256" key="5">
    <source>
        <dbReference type="ARBA" id="ARBA00022833"/>
    </source>
</evidence>
<keyword evidence="5" id="KW-0862">Zinc</keyword>
<dbReference type="GO" id="GO:0005737">
    <property type="term" value="C:cytoplasm"/>
    <property type="evidence" value="ECO:0007669"/>
    <property type="project" value="TreeGrafter"/>
</dbReference>
<protein>
    <recommendedName>
        <fullName evidence="3">alcohol dehydrogenase</fullName>
        <ecNumber evidence="3">1.1.1.1</ecNumber>
    </recommendedName>
</protein>
<dbReference type="InterPro" id="IPR036291">
    <property type="entry name" value="NAD(P)-bd_dom_sf"/>
</dbReference>
<dbReference type="Gene3D" id="3.40.50.720">
    <property type="entry name" value="NAD(P)-binding Rossmann-like Domain"/>
    <property type="match status" value="1"/>
</dbReference>
<feature type="domain" description="Alcohol dehydrogenase-like C-terminal" evidence="8">
    <location>
        <begin position="201"/>
        <end position="291"/>
    </location>
</feature>
<comment type="caution">
    <text evidence="10">The sequence shown here is derived from an EMBL/GenBank/DDBJ whole genome shotgun (WGS) entry which is preliminary data.</text>
</comment>
<dbReference type="PANTHER" id="PTHR42940">
    <property type="entry name" value="ALCOHOL DEHYDROGENASE 1-RELATED"/>
    <property type="match status" value="1"/>
</dbReference>
<dbReference type="FunFam" id="3.40.50.720:FF:000039">
    <property type="entry name" value="Alcohol dehydrogenase AdhP"/>
    <property type="match status" value="1"/>
</dbReference>
<dbReference type="PANTHER" id="PTHR42940:SF3">
    <property type="entry name" value="ALCOHOL DEHYDROGENASE 1-RELATED"/>
    <property type="match status" value="1"/>
</dbReference>
<evidence type="ECO:0000256" key="6">
    <source>
        <dbReference type="ARBA" id="ARBA00023002"/>
    </source>
</evidence>
<evidence type="ECO:0000256" key="2">
    <source>
        <dbReference type="ARBA" id="ARBA00008072"/>
    </source>
</evidence>
<sequence>MTREFSGSCDLRQGLASLPDTAPAAVLTGGYGDPYTVTRTRISHPGPKEALVQLAYTGVCHGDVYVRDGGGPAPKVPIRPLIGGHEGVGTIVAMGTVGMDGFTIGDVVGIARRSHVCGACDACMHGEENHCFNQQVTGSHRDGTFQRYVSFPTSQLIPIPAKIALPSVCPILCAGVTVHTSLWLMKPQPSKWCIIVGAAGGLGHLGIKYAKAMDLKVLAIDGNGAEKETFCKKIGADAFVDFGREDLVETVVAQTDGGADYILVLSPHQSSYDTAGQYASFGAQIMAVGIGNAQ</sequence>
<comment type="similarity">
    <text evidence="2">Belongs to the zinc-containing alcohol dehydrogenase family.</text>
</comment>
<dbReference type="EMBL" id="AMGX01000039">
    <property type="protein sequence ID" value="EXJ54846.1"/>
    <property type="molecule type" value="Genomic_DNA"/>
</dbReference>
<dbReference type="GO" id="GO:0046872">
    <property type="term" value="F:metal ion binding"/>
    <property type="evidence" value="ECO:0007669"/>
    <property type="project" value="UniProtKB-KW"/>
</dbReference>
<keyword evidence="11" id="KW-1185">Reference proteome</keyword>
<dbReference type="RefSeq" id="XP_007751671.1">
    <property type="nucleotide sequence ID" value="XM_007753481.1"/>
</dbReference>
<evidence type="ECO:0000313" key="10">
    <source>
        <dbReference type="EMBL" id="EXJ54846.1"/>
    </source>
</evidence>
<reference evidence="10 11" key="1">
    <citation type="submission" date="2013-03" db="EMBL/GenBank/DDBJ databases">
        <title>The Genome Sequence of Cladophialophora psammophila CBS 110553.</title>
        <authorList>
            <consortium name="The Broad Institute Genomics Platform"/>
            <person name="Cuomo C."/>
            <person name="de Hoog S."/>
            <person name="Gorbushina A."/>
            <person name="Walker B."/>
            <person name="Young S.K."/>
            <person name="Zeng Q."/>
            <person name="Gargeya S."/>
            <person name="Fitzgerald M."/>
            <person name="Haas B."/>
            <person name="Abouelleil A."/>
            <person name="Allen A.W."/>
            <person name="Alvarado L."/>
            <person name="Arachchi H.M."/>
            <person name="Berlin A.M."/>
            <person name="Chapman S.B."/>
            <person name="Gainer-Dewar J."/>
            <person name="Goldberg J."/>
            <person name="Griggs A."/>
            <person name="Gujja S."/>
            <person name="Hansen M."/>
            <person name="Howarth C."/>
            <person name="Imamovic A."/>
            <person name="Ireland A."/>
            <person name="Larimer J."/>
            <person name="McCowan C."/>
            <person name="Murphy C."/>
            <person name="Pearson M."/>
            <person name="Poon T.W."/>
            <person name="Priest M."/>
            <person name="Roberts A."/>
            <person name="Saif S."/>
            <person name="Shea T."/>
            <person name="Sisk P."/>
            <person name="Sykes S."/>
            <person name="Wortman J."/>
            <person name="Nusbaum C."/>
            <person name="Birren B."/>
        </authorList>
    </citation>
    <scope>NUCLEOTIDE SEQUENCE [LARGE SCALE GENOMIC DNA]</scope>
    <source>
        <strain evidence="10 11">CBS 110553</strain>
    </source>
</reference>
<dbReference type="HOGENOM" id="CLU_026673_20_1_1"/>
<evidence type="ECO:0000259" key="9">
    <source>
        <dbReference type="Pfam" id="PF08240"/>
    </source>
</evidence>
<dbReference type="eggNOG" id="KOG0023">
    <property type="taxonomic scope" value="Eukaryota"/>
</dbReference>
<dbReference type="SUPFAM" id="SSF51735">
    <property type="entry name" value="NAD(P)-binding Rossmann-fold domains"/>
    <property type="match status" value="1"/>
</dbReference>
<dbReference type="InterPro" id="IPR013149">
    <property type="entry name" value="ADH-like_C"/>
</dbReference>
<keyword evidence="6" id="KW-0560">Oxidoreductase</keyword>
<keyword evidence="4" id="KW-0479">Metal-binding</keyword>
<dbReference type="GeneID" id="19197598"/>
<evidence type="ECO:0000256" key="3">
    <source>
        <dbReference type="ARBA" id="ARBA00013190"/>
    </source>
</evidence>
<evidence type="ECO:0000256" key="1">
    <source>
        <dbReference type="ARBA" id="ARBA00001947"/>
    </source>
</evidence>
<dbReference type="InterPro" id="IPR011032">
    <property type="entry name" value="GroES-like_sf"/>
</dbReference>
<evidence type="ECO:0000256" key="4">
    <source>
        <dbReference type="ARBA" id="ARBA00022723"/>
    </source>
</evidence>
<dbReference type="OrthoDB" id="1560166at2759"/>
<gene>
    <name evidence="10" type="ORF">A1O5_12912</name>
</gene>
<accession>W9VRT8</accession>
<dbReference type="EC" id="1.1.1.1" evidence="3"/>
<dbReference type="Gene3D" id="3.90.180.10">
    <property type="entry name" value="Medium-chain alcohol dehydrogenases, catalytic domain"/>
    <property type="match status" value="1"/>
</dbReference>
<dbReference type="STRING" id="1182543.W9VRT8"/>
<feature type="domain" description="Alcohol dehydrogenase-like N-terminal" evidence="9">
    <location>
        <begin position="46"/>
        <end position="160"/>
    </location>
</feature>
<comment type="cofactor">
    <cofactor evidence="1">
        <name>Zn(2+)</name>
        <dbReference type="ChEBI" id="CHEBI:29105"/>
    </cofactor>
</comment>
<dbReference type="Pfam" id="PF08240">
    <property type="entry name" value="ADH_N"/>
    <property type="match status" value="1"/>
</dbReference>
<dbReference type="AlphaFoldDB" id="W9VRT8"/>
<evidence type="ECO:0000256" key="7">
    <source>
        <dbReference type="ARBA" id="ARBA00023027"/>
    </source>
</evidence>
<evidence type="ECO:0000313" key="11">
    <source>
        <dbReference type="Proteomes" id="UP000019471"/>
    </source>
</evidence>
<dbReference type="GO" id="GO:0004022">
    <property type="term" value="F:alcohol dehydrogenase (NAD+) activity"/>
    <property type="evidence" value="ECO:0007669"/>
    <property type="project" value="UniProtKB-EC"/>
</dbReference>
<dbReference type="Pfam" id="PF00107">
    <property type="entry name" value="ADH_zinc_N"/>
    <property type="match status" value="1"/>
</dbReference>